<reference evidence="1 2" key="1">
    <citation type="submission" date="2020-05" db="EMBL/GenBank/DDBJ databases">
        <title>Sulfurimonas marisnigri, sp. nov., and Sulfurimonas baltica, sp. nov., manganese oxide reducing chemolithoautotrophs of the class Epsilonproteobacteria isolated from the pelagic redoxclines of the Black and Baltic Seas and emended description of the genus Sulfurimonas.</title>
        <authorList>
            <person name="Henkel J.V."/>
            <person name="Laudan C."/>
            <person name="Werner J."/>
            <person name="Neu T."/>
            <person name="Plewe S."/>
            <person name="Sproer C."/>
            <person name="Bunk B."/>
            <person name="Schulz-Vogt H.N."/>
        </authorList>
    </citation>
    <scope>NUCLEOTIDE SEQUENCE [LARGE SCALE GENOMIC DNA]</scope>
    <source>
        <strain evidence="1 2">GD2</strain>
    </source>
</reference>
<dbReference type="Proteomes" id="UP000593994">
    <property type="component" value="Chromosome"/>
</dbReference>
<evidence type="ECO:0000313" key="1">
    <source>
        <dbReference type="EMBL" id="QOY51044.1"/>
    </source>
</evidence>
<sequence>MIDLDIEVCVCNSLSIKDIATCIKKNNFTTLEELLANSDCPMGDVCEACTNEGYYNDGINIPMVISMVDKGLI</sequence>
<dbReference type="KEGG" id="sbal:HUE88_07790"/>
<organism evidence="1 2">
    <name type="scientific">Candidatus Sulfurimonas baltica</name>
    <dbReference type="NCBI Taxonomy" id="2740404"/>
    <lineage>
        <taxon>Bacteria</taxon>
        <taxon>Pseudomonadati</taxon>
        <taxon>Campylobacterota</taxon>
        <taxon>Epsilonproteobacteria</taxon>
        <taxon>Campylobacterales</taxon>
        <taxon>Sulfurimonadaceae</taxon>
        <taxon>Sulfurimonas</taxon>
    </lineage>
</organism>
<protein>
    <submittedName>
        <fullName evidence="1">(2Fe-2S)-binding protein</fullName>
    </submittedName>
</protein>
<name>A0A7S7RLZ7_9BACT</name>
<dbReference type="EMBL" id="CP054492">
    <property type="protein sequence ID" value="QOY51044.1"/>
    <property type="molecule type" value="Genomic_DNA"/>
</dbReference>
<keyword evidence="2" id="KW-1185">Reference proteome</keyword>
<dbReference type="RefSeq" id="WP_194368159.1">
    <property type="nucleotide sequence ID" value="NZ_CP054492.1"/>
</dbReference>
<dbReference type="AlphaFoldDB" id="A0A7S7RLZ7"/>
<evidence type="ECO:0000313" key="2">
    <source>
        <dbReference type="Proteomes" id="UP000593994"/>
    </source>
</evidence>
<gene>
    <name evidence="1" type="ORF">HUE88_07790</name>
</gene>
<proteinExistence type="predicted"/>
<accession>A0A7S7RLZ7</accession>